<protein>
    <submittedName>
        <fullName evidence="2">Uncharacterized protein</fullName>
    </submittedName>
</protein>
<gene>
    <name evidence="2" type="ORF">SAMN02927928_3017</name>
</gene>
<evidence type="ECO:0000256" key="1">
    <source>
        <dbReference type="SAM" id="Phobius"/>
    </source>
</evidence>
<dbReference type="EMBL" id="FMTS01000005">
    <property type="protein sequence ID" value="SCW73047.1"/>
    <property type="molecule type" value="Genomic_DNA"/>
</dbReference>
<feature type="transmembrane region" description="Helical" evidence="1">
    <location>
        <begin position="6"/>
        <end position="27"/>
    </location>
</feature>
<dbReference type="Proteomes" id="UP000199150">
    <property type="component" value="Unassembled WGS sequence"/>
</dbReference>
<accession>A0A1G4SVS5</accession>
<keyword evidence="3" id="KW-1185">Reference proteome</keyword>
<proteinExistence type="predicted"/>
<evidence type="ECO:0000313" key="3">
    <source>
        <dbReference type="Proteomes" id="UP000199150"/>
    </source>
</evidence>
<evidence type="ECO:0000313" key="2">
    <source>
        <dbReference type="EMBL" id="SCW73047.1"/>
    </source>
</evidence>
<name>A0A1G4SVS5_9CAUL</name>
<keyword evidence="1" id="KW-1133">Transmembrane helix</keyword>
<keyword evidence="1" id="KW-0812">Transmembrane</keyword>
<dbReference type="RefSeq" id="WP_090649666.1">
    <property type="nucleotide sequence ID" value="NZ_CBCRYE010000003.1"/>
</dbReference>
<reference evidence="3" key="1">
    <citation type="submission" date="2016-10" db="EMBL/GenBank/DDBJ databases">
        <authorList>
            <person name="Varghese N."/>
            <person name="Submissions S."/>
        </authorList>
    </citation>
    <scope>NUCLEOTIDE SEQUENCE [LARGE SCALE GENOMIC DNA]</scope>
    <source>
        <strain evidence="3">CGMCC 1.3431</strain>
    </source>
</reference>
<organism evidence="2 3">
    <name type="scientific">Asticcacaulis taihuensis</name>
    <dbReference type="NCBI Taxonomy" id="260084"/>
    <lineage>
        <taxon>Bacteria</taxon>
        <taxon>Pseudomonadati</taxon>
        <taxon>Pseudomonadota</taxon>
        <taxon>Alphaproteobacteria</taxon>
        <taxon>Caulobacterales</taxon>
        <taxon>Caulobacteraceae</taxon>
        <taxon>Asticcacaulis</taxon>
    </lineage>
</organism>
<keyword evidence="1" id="KW-0472">Membrane</keyword>
<dbReference type="AlphaFoldDB" id="A0A1G4SVS5"/>
<sequence>MILLMFQGFLILLTAFVICLPIGDWLARGLRDRLRRPRPETERLLGMITSAAPSEAPAPEPAPALTYPVSAFGHTTISRPLQTDEQASL</sequence>